<dbReference type="Gene3D" id="1.50.10.10">
    <property type="match status" value="1"/>
</dbReference>
<evidence type="ECO:0000313" key="1">
    <source>
        <dbReference type="Ensembl" id="ENSEBUP00000024895.1"/>
    </source>
</evidence>
<dbReference type="AlphaFoldDB" id="A0A8C4R4T0"/>
<organism evidence="1 2">
    <name type="scientific">Eptatretus burgeri</name>
    <name type="common">Inshore hagfish</name>
    <dbReference type="NCBI Taxonomy" id="7764"/>
    <lineage>
        <taxon>Eukaryota</taxon>
        <taxon>Metazoa</taxon>
        <taxon>Chordata</taxon>
        <taxon>Craniata</taxon>
        <taxon>Vertebrata</taxon>
        <taxon>Cyclostomata</taxon>
        <taxon>Myxini</taxon>
        <taxon>Myxiniformes</taxon>
        <taxon>Myxinidae</taxon>
        <taxon>Eptatretinae</taxon>
        <taxon>Eptatretus</taxon>
    </lineage>
</organism>
<reference evidence="1" key="2">
    <citation type="submission" date="2025-09" db="UniProtKB">
        <authorList>
            <consortium name="Ensembl"/>
        </authorList>
    </citation>
    <scope>IDENTIFICATION</scope>
</reference>
<proteinExistence type="predicted"/>
<accession>A0A8C4R4T0</accession>
<sequence>MGEAVSRRLRTEAQNEERCFVNHYSDYEPSTSHSDLFDPSSGTSFAKRLRIRIQDLQQQMEEGLTTADPHDCSIYTGWAGL</sequence>
<evidence type="ECO:0000313" key="2">
    <source>
        <dbReference type="Proteomes" id="UP000694388"/>
    </source>
</evidence>
<keyword evidence="2" id="KW-1185">Reference proteome</keyword>
<reference evidence="1" key="1">
    <citation type="submission" date="2025-08" db="UniProtKB">
        <authorList>
            <consortium name="Ensembl"/>
        </authorList>
    </citation>
    <scope>IDENTIFICATION</scope>
</reference>
<dbReference type="OMA" id="WSPRIQC"/>
<protein>
    <submittedName>
        <fullName evidence="1">Uncharacterized protein</fullName>
    </submittedName>
</protein>
<dbReference type="Ensembl" id="ENSEBUT00000025471.1">
    <property type="protein sequence ID" value="ENSEBUP00000024895.1"/>
    <property type="gene ID" value="ENSEBUG00000015376.1"/>
</dbReference>
<dbReference type="GO" id="GO:0005975">
    <property type="term" value="P:carbohydrate metabolic process"/>
    <property type="evidence" value="ECO:0007669"/>
    <property type="project" value="InterPro"/>
</dbReference>
<dbReference type="GeneTree" id="ENSGT01050000246762"/>
<dbReference type="Proteomes" id="UP000694388">
    <property type="component" value="Unplaced"/>
</dbReference>
<dbReference type="InterPro" id="IPR012341">
    <property type="entry name" value="6hp_glycosidase-like_sf"/>
</dbReference>
<name>A0A8C4R4T0_EPTBU</name>